<gene>
    <name evidence="6" type="ORF">L798_00056</name>
</gene>
<dbReference type="GO" id="GO:0031122">
    <property type="term" value="P:cytoplasmic microtubule organization"/>
    <property type="evidence" value="ECO:0007669"/>
    <property type="project" value="TreeGrafter"/>
</dbReference>
<dbReference type="GO" id="GO:0000930">
    <property type="term" value="C:gamma-tubulin complex"/>
    <property type="evidence" value="ECO:0007669"/>
    <property type="project" value="TreeGrafter"/>
</dbReference>
<dbReference type="GO" id="GO:0000922">
    <property type="term" value="C:spindle pole"/>
    <property type="evidence" value="ECO:0007669"/>
    <property type="project" value="InterPro"/>
</dbReference>
<dbReference type="eggNOG" id="KOG2000">
    <property type="taxonomic scope" value="Eukaryota"/>
</dbReference>
<dbReference type="GO" id="GO:0051011">
    <property type="term" value="F:microtubule minus-end binding"/>
    <property type="evidence" value="ECO:0007669"/>
    <property type="project" value="TreeGrafter"/>
</dbReference>
<accession>A0A067QDZ9</accession>
<dbReference type="GO" id="GO:0043015">
    <property type="term" value="F:gamma-tubulin binding"/>
    <property type="evidence" value="ECO:0007669"/>
    <property type="project" value="InterPro"/>
</dbReference>
<dbReference type="GO" id="GO:0005874">
    <property type="term" value="C:microtubule"/>
    <property type="evidence" value="ECO:0007669"/>
    <property type="project" value="UniProtKB-KW"/>
</dbReference>
<dbReference type="Proteomes" id="UP000027135">
    <property type="component" value="Unassembled WGS sequence"/>
</dbReference>
<keyword evidence="3 4" id="KW-0206">Cytoskeleton</keyword>
<dbReference type="GO" id="GO:0051225">
    <property type="term" value="P:spindle assembly"/>
    <property type="evidence" value="ECO:0007669"/>
    <property type="project" value="TreeGrafter"/>
</dbReference>
<evidence type="ECO:0000313" key="6">
    <source>
        <dbReference type="EMBL" id="KDQ65283.1"/>
    </source>
</evidence>
<keyword evidence="1 4" id="KW-0963">Cytoplasm</keyword>
<evidence type="ECO:0000313" key="7">
    <source>
        <dbReference type="Proteomes" id="UP000027135"/>
    </source>
</evidence>
<protein>
    <recommendedName>
        <fullName evidence="4">Gamma-tubulin complex component</fullName>
    </recommendedName>
</protein>
<evidence type="ECO:0000256" key="1">
    <source>
        <dbReference type="ARBA" id="ARBA00022490"/>
    </source>
</evidence>
<dbReference type="Pfam" id="PF17681">
    <property type="entry name" value="GCP_N_terminal"/>
    <property type="match status" value="1"/>
</dbReference>
<dbReference type="EMBL" id="KK897474">
    <property type="protein sequence ID" value="KDQ65283.1"/>
    <property type="molecule type" value="Genomic_DNA"/>
</dbReference>
<dbReference type="STRING" id="136037.A0A067QDZ9"/>
<name>A0A067QDZ9_ZOONE</name>
<dbReference type="InterPro" id="IPR041470">
    <property type="entry name" value="GCP_N"/>
</dbReference>
<evidence type="ECO:0000256" key="3">
    <source>
        <dbReference type="ARBA" id="ARBA00023212"/>
    </source>
</evidence>
<dbReference type="PANTHER" id="PTHR19302:SF70">
    <property type="entry name" value="GAMMA-TUBULIN COMPLEX COMPONENT 6"/>
    <property type="match status" value="1"/>
</dbReference>
<comment type="similarity">
    <text evidence="4">Belongs to the TUBGCP family.</text>
</comment>
<feature type="domain" description="Gamma tubulin complex component protein N-terminal" evidence="5">
    <location>
        <begin position="11"/>
        <end position="85"/>
    </location>
</feature>
<evidence type="ECO:0000256" key="2">
    <source>
        <dbReference type="ARBA" id="ARBA00022701"/>
    </source>
</evidence>
<sequence length="97" mass="11334">MFVMPSGLCNFSFVQKWIFEGLCQDAYTEFFIQEQPDLMTSREREYWSRGYYMIKEAVPGFLQGLDVAIFQCGKALNLLKLCNPQVKIAFKLWTSDL</sequence>
<dbReference type="GO" id="GO:0051321">
    <property type="term" value="P:meiotic cell cycle"/>
    <property type="evidence" value="ECO:0007669"/>
    <property type="project" value="TreeGrafter"/>
</dbReference>
<dbReference type="AlphaFoldDB" id="A0A067QDZ9"/>
<dbReference type="GO" id="GO:0007020">
    <property type="term" value="P:microtubule nucleation"/>
    <property type="evidence" value="ECO:0007669"/>
    <property type="project" value="InterPro"/>
</dbReference>
<evidence type="ECO:0000259" key="5">
    <source>
        <dbReference type="Pfam" id="PF17681"/>
    </source>
</evidence>
<dbReference type="InterPro" id="IPR007259">
    <property type="entry name" value="GCP"/>
</dbReference>
<dbReference type="GO" id="GO:0000278">
    <property type="term" value="P:mitotic cell cycle"/>
    <property type="evidence" value="ECO:0007669"/>
    <property type="project" value="TreeGrafter"/>
</dbReference>
<reference evidence="6 7" key="1">
    <citation type="journal article" date="2014" name="Nat. Commun.">
        <title>Molecular traces of alternative social organization in a termite genome.</title>
        <authorList>
            <person name="Terrapon N."/>
            <person name="Li C."/>
            <person name="Robertson H.M."/>
            <person name="Ji L."/>
            <person name="Meng X."/>
            <person name="Booth W."/>
            <person name="Chen Z."/>
            <person name="Childers C.P."/>
            <person name="Glastad K.M."/>
            <person name="Gokhale K."/>
            <person name="Gowin J."/>
            <person name="Gronenberg W."/>
            <person name="Hermansen R.A."/>
            <person name="Hu H."/>
            <person name="Hunt B.G."/>
            <person name="Huylmans A.K."/>
            <person name="Khalil S.M."/>
            <person name="Mitchell R.D."/>
            <person name="Munoz-Torres M.C."/>
            <person name="Mustard J.A."/>
            <person name="Pan H."/>
            <person name="Reese J.T."/>
            <person name="Scharf M.E."/>
            <person name="Sun F."/>
            <person name="Vogel H."/>
            <person name="Xiao J."/>
            <person name="Yang W."/>
            <person name="Yang Z."/>
            <person name="Yang Z."/>
            <person name="Zhou J."/>
            <person name="Zhu J."/>
            <person name="Brent C.S."/>
            <person name="Elsik C.G."/>
            <person name="Goodisman M.A."/>
            <person name="Liberles D.A."/>
            <person name="Roe R.M."/>
            <person name="Vargo E.L."/>
            <person name="Vilcinskas A."/>
            <person name="Wang J."/>
            <person name="Bornberg-Bauer E."/>
            <person name="Korb J."/>
            <person name="Zhang G."/>
            <person name="Liebig J."/>
        </authorList>
    </citation>
    <scope>NUCLEOTIDE SEQUENCE [LARGE SCALE GENOMIC DNA]</scope>
    <source>
        <tissue evidence="6">Whole organism</tissue>
    </source>
</reference>
<organism evidence="6 7">
    <name type="scientific">Zootermopsis nevadensis</name>
    <name type="common">Dampwood termite</name>
    <dbReference type="NCBI Taxonomy" id="136037"/>
    <lineage>
        <taxon>Eukaryota</taxon>
        <taxon>Metazoa</taxon>
        <taxon>Ecdysozoa</taxon>
        <taxon>Arthropoda</taxon>
        <taxon>Hexapoda</taxon>
        <taxon>Insecta</taxon>
        <taxon>Pterygota</taxon>
        <taxon>Neoptera</taxon>
        <taxon>Polyneoptera</taxon>
        <taxon>Dictyoptera</taxon>
        <taxon>Blattodea</taxon>
        <taxon>Blattoidea</taxon>
        <taxon>Termitoidae</taxon>
        <taxon>Termopsidae</taxon>
        <taxon>Zootermopsis</taxon>
    </lineage>
</organism>
<keyword evidence="2 4" id="KW-0493">Microtubule</keyword>
<evidence type="ECO:0000256" key="4">
    <source>
        <dbReference type="RuleBase" id="RU363050"/>
    </source>
</evidence>
<dbReference type="InParanoid" id="A0A067QDZ9"/>
<keyword evidence="7" id="KW-1185">Reference proteome</keyword>
<proteinExistence type="inferred from homology"/>
<dbReference type="PANTHER" id="PTHR19302">
    <property type="entry name" value="GAMMA TUBULIN COMPLEX PROTEIN"/>
    <property type="match status" value="1"/>
</dbReference>
<comment type="subcellular location">
    <subcellularLocation>
        <location evidence="4">Cytoplasm</location>
        <location evidence="4">Cytoskeleton</location>
        <location evidence="4">Microtubule organizing center</location>
    </subcellularLocation>
</comment>